<dbReference type="SUPFAM" id="SSF53335">
    <property type="entry name" value="S-adenosyl-L-methionine-dependent methyltransferases"/>
    <property type="match status" value="1"/>
</dbReference>
<dbReference type="RefSeq" id="WP_129347230.1">
    <property type="nucleotide sequence ID" value="NZ_CP012670.1"/>
</dbReference>
<accession>A0A4P2PYW2</accession>
<dbReference type="InterPro" id="IPR029063">
    <property type="entry name" value="SAM-dependent_MTases_sf"/>
</dbReference>
<dbReference type="CDD" id="cd02440">
    <property type="entry name" value="AdoMet_MTases"/>
    <property type="match status" value="1"/>
</dbReference>
<dbReference type="Proteomes" id="UP000295781">
    <property type="component" value="Chromosome"/>
</dbReference>
<sequence length="258" mass="28767">MVELNLLPAAATPARELTDDEVALLREDLHYGPVDDGTFDALYAAPIRGRSQQYWTTTAVARRAASLFARHDARRVLDVGSGPGKFCLVAACTRPDIEFTGVEHRAHLVEAARAAARRLDLDNVRFFRADATDAPWSGFDGFYLYNPFAENLYSTDDHLDDTVELSRRRFMDDVGRVIRCLADAATGTCVVTYNGFGGPIPATFELVHAERAGCDWLRLWVKRHETANPGDYYLEEDDGVTLVRGELSDLKERLAELL</sequence>
<feature type="domain" description="Methyltransferase" evidence="1">
    <location>
        <begin position="71"/>
        <end position="139"/>
    </location>
</feature>
<protein>
    <recommendedName>
        <fullName evidence="1">Methyltransferase domain-containing protein</fullName>
    </recommendedName>
</protein>
<dbReference type="Gene3D" id="3.40.50.150">
    <property type="entry name" value="Vaccinia Virus protein VP39"/>
    <property type="match status" value="1"/>
</dbReference>
<reference evidence="2 3" key="1">
    <citation type="submission" date="2015-09" db="EMBL/GenBank/DDBJ databases">
        <title>Sorangium comparison.</title>
        <authorList>
            <person name="Zaburannyi N."/>
            <person name="Bunk B."/>
            <person name="Overmann J."/>
            <person name="Mueller R."/>
        </authorList>
    </citation>
    <scope>NUCLEOTIDE SEQUENCE [LARGE SCALE GENOMIC DNA]</scope>
    <source>
        <strain evidence="2 3">So ceGT47</strain>
    </source>
</reference>
<dbReference type="OrthoDB" id="962475at2"/>
<dbReference type="EMBL" id="CP012670">
    <property type="protein sequence ID" value="AUX21990.1"/>
    <property type="molecule type" value="Genomic_DNA"/>
</dbReference>
<organism evidence="2 3">
    <name type="scientific">Sorangium cellulosum</name>
    <name type="common">Polyangium cellulosum</name>
    <dbReference type="NCBI Taxonomy" id="56"/>
    <lineage>
        <taxon>Bacteria</taxon>
        <taxon>Pseudomonadati</taxon>
        <taxon>Myxococcota</taxon>
        <taxon>Polyangia</taxon>
        <taxon>Polyangiales</taxon>
        <taxon>Polyangiaceae</taxon>
        <taxon>Sorangium</taxon>
    </lineage>
</organism>
<dbReference type="InterPro" id="IPR025714">
    <property type="entry name" value="Methyltranfer_dom"/>
</dbReference>
<dbReference type="Pfam" id="PF13847">
    <property type="entry name" value="Methyltransf_31"/>
    <property type="match status" value="1"/>
</dbReference>
<name>A0A4P2PYW2_SORCE</name>
<evidence type="ECO:0000313" key="2">
    <source>
        <dbReference type="EMBL" id="AUX21990.1"/>
    </source>
</evidence>
<dbReference type="AlphaFoldDB" id="A0A4P2PYW2"/>
<gene>
    <name evidence="2" type="ORF">SOCEGT47_024910</name>
</gene>
<evidence type="ECO:0000259" key="1">
    <source>
        <dbReference type="Pfam" id="PF13847"/>
    </source>
</evidence>
<evidence type="ECO:0000313" key="3">
    <source>
        <dbReference type="Proteomes" id="UP000295781"/>
    </source>
</evidence>
<proteinExistence type="predicted"/>